<evidence type="ECO:0000313" key="1">
    <source>
        <dbReference type="EMBL" id="CAB1223215.1"/>
    </source>
</evidence>
<dbReference type="Proteomes" id="UP000489961">
    <property type="component" value="Unassembled WGS sequence"/>
</dbReference>
<comment type="caution">
    <text evidence="1">The sequence shown here is derived from an EMBL/GenBank/DDBJ whole genome shotgun (WGS) entry which is preliminary data.</text>
</comment>
<proteinExistence type="predicted"/>
<dbReference type="RefSeq" id="WP_174560928.1">
    <property type="nucleotide sequence ID" value="NZ_CADDTS010000052.1"/>
</dbReference>
<reference evidence="1 2" key="1">
    <citation type="submission" date="2020-02" db="EMBL/GenBank/DDBJ databases">
        <authorList>
            <person name="Chaudhuri R."/>
        </authorList>
    </citation>
    <scope>NUCLEOTIDE SEQUENCE [LARGE SCALE GENOMIC DNA]</scope>
    <source>
        <strain evidence="1">SFB21</strain>
    </source>
</reference>
<accession>A0A811GFV2</accession>
<organism evidence="1 2">
    <name type="scientific">Acinetobacter bouvetii</name>
    <dbReference type="NCBI Taxonomy" id="202951"/>
    <lineage>
        <taxon>Bacteria</taxon>
        <taxon>Pseudomonadati</taxon>
        <taxon>Pseudomonadota</taxon>
        <taxon>Gammaproteobacteria</taxon>
        <taxon>Moraxellales</taxon>
        <taxon>Moraxellaceae</taxon>
        <taxon>Acinetobacter</taxon>
    </lineage>
</organism>
<gene>
    <name evidence="1" type="ORF">SFB21_3241</name>
</gene>
<dbReference type="AlphaFoldDB" id="A0A811GFV2"/>
<name>A0A811GFV2_9GAMM</name>
<dbReference type="EMBL" id="CADDTS010000052">
    <property type="protein sequence ID" value="CAB1223215.1"/>
    <property type="molecule type" value="Genomic_DNA"/>
</dbReference>
<sequence>MLSQQSYEDSVELALLLHYTEIKTLDSRGYNGSYFIKENKIWIHDINYLRGKFDNCTDKELELKGYNVDDYYEYGQYGVEGFLQNIDEENRRLDYIDECKQFLANKGLNSDDFDSPCEKARSLGFNQ</sequence>
<protein>
    <submittedName>
        <fullName evidence="1">Uncharacterized protein</fullName>
    </submittedName>
</protein>
<evidence type="ECO:0000313" key="2">
    <source>
        <dbReference type="Proteomes" id="UP000489961"/>
    </source>
</evidence>